<feature type="region of interest" description="Disordered" evidence="1">
    <location>
        <begin position="12"/>
        <end position="47"/>
    </location>
</feature>
<evidence type="ECO:0000313" key="3">
    <source>
        <dbReference type="Proteomes" id="UP000037460"/>
    </source>
</evidence>
<keyword evidence="3" id="KW-1185">Reference proteome</keyword>
<name>A0A0M0JGJ7_9EUKA</name>
<dbReference type="EMBL" id="JWZX01002956">
    <property type="protein sequence ID" value="KOO25575.1"/>
    <property type="molecule type" value="Genomic_DNA"/>
</dbReference>
<accession>A0A0M0JGJ7</accession>
<protein>
    <submittedName>
        <fullName evidence="2">Uncharacterized protein</fullName>
    </submittedName>
</protein>
<organism evidence="2 3">
    <name type="scientific">Chrysochromulina tobinii</name>
    <dbReference type="NCBI Taxonomy" id="1460289"/>
    <lineage>
        <taxon>Eukaryota</taxon>
        <taxon>Haptista</taxon>
        <taxon>Haptophyta</taxon>
        <taxon>Prymnesiophyceae</taxon>
        <taxon>Prymnesiales</taxon>
        <taxon>Chrysochromulinaceae</taxon>
        <taxon>Chrysochromulina</taxon>
    </lineage>
</organism>
<comment type="caution">
    <text evidence="2">The sequence shown here is derived from an EMBL/GenBank/DDBJ whole genome shotgun (WGS) entry which is preliminary data.</text>
</comment>
<gene>
    <name evidence="2" type="ORF">Ctob_008584</name>
</gene>
<dbReference type="Proteomes" id="UP000037460">
    <property type="component" value="Unassembled WGS sequence"/>
</dbReference>
<dbReference type="AlphaFoldDB" id="A0A0M0JGJ7"/>
<evidence type="ECO:0000313" key="2">
    <source>
        <dbReference type="EMBL" id="KOO25575.1"/>
    </source>
</evidence>
<sequence>MAYLRWRLRQAGAGGSVRRGLRLGAETRPLARPPKGTQKKSLDTVVA</sequence>
<reference evidence="3" key="1">
    <citation type="journal article" date="2015" name="PLoS Genet.">
        <title>Genome Sequence and Transcriptome Analyses of Chrysochromulina tobin: Metabolic Tools for Enhanced Algal Fitness in the Prominent Order Prymnesiales (Haptophyceae).</title>
        <authorList>
            <person name="Hovde B.T."/>
            <person name="Deodato C.R."/>
            <person name="Hunsperger H.M."/>
            <person name="Ryken S.A."/>
            <person name="Yost W."/>
            <person name="Jha R.K."/>
            <person name="Patterson J."/>
            <person name="Monnat R.J. Jr."/>
            <person name="Barlow S.B."/>
            <person name="Starkenburg S.R."/>
            <person name="Cattolico R.A."/>
        </authorList>
    </citation>
    <scope>NUCLEOTIDE SEQUENCE</scope>
    <source>
        <strain evidence="3">CCMP291</strain>
    </source>
</reference>
<evidence type="ECO:0000256" key="1">
    <source>
        <dbReference type="SAM" id="MobiDB-lite"/>
    </source>
</evidence>
<proteinExistence type="predicted"/>